<feature type="compositionally biased region" description="Low complexity" evidence="1">
    <location>
        <begin position="84"/>
        <end position="99"/>
    </location>
</feature>
<evidence type="ECO:0000313" key="3">
    <source>
        <dbReference type="Proteomes" id="UP001303222"/>
    </source>
</evidence>
<protein>
    <submittedName>
        <fullName evidence="2">Uncharacterized protein</fullName>
    </submittedName>
</protein>
<feature type="compositionally biased region" description="Polar residues" evidence="1">
    <location>
        <begin position="66"/>
        <end position="79"/>
    </location>
</feature>
<reference evidence="2" key="1">
    <citation type="journal article" date="2023" name="Mol. Phylogenet. Evol.">
        <title>Genome-scale phylogeny and comparative genomics of the fungal order Sordariales.</title>
        <authorList>
            <person name="Hensen N."/>
            <person name="Bonometti L."/>
            <person name="Westerberg I."/>
            <person name="Brannstrom I.O."/>
            <person name="Guillou S."/>
            <person name="Cros-Aarteil S."/>
            <person name="Calhoun S."/>
            <person name="Haridas S."/>
            <person name="Kuo A."/>
            <person name="Mondo S."/>
            <person name="Pangilinan J."/>
            <person name="Riley R."/>
            <person name="LaButti K."/>
            <person name="Andreopoulos B."/>
            <person name="Lipzen A."/>
            <person name="Chen C."/>
            <person name="Yan M."/>
            <person name="Daum C."/>
            <person name="Ng V."/>
            <person name="Clum A."/>
            <person name="Steindorff A."/>
            <person name="Ohm R.A."/>
            <person name="Martin F."/>
            <person name="Silar P."/>
            <person name="Natvig D.O."/>
            <person name="Lalanne C."/>
            <person name="Gautier V."/>
            <person name="Ament-Velasquez S.L."/>
            <person name="Kruys A."/>
            <person name="Hutchinson M.I."/>
            <person name="Powell A.J."/>
            <person name="Barry K."/>
            <person name="Miller A.N."/>
            <person name="Grigoriev I.V."/>
            <person name="Debuchy R."/>
            <person name="Gladieux P."/>
            <person name="Hiltunen Thoren M."/>
            <person name="Johannesson H."/>
        </authorList>
    </citation>
    <scope>NUCLEOTIDE SEQUENCE</scope>
    <source>
        <strain evidence="2">CBS 626.80</strain>
    </source>
</reference>
<name>A0AAN6NS98_9PEZI</name>
<proteinExistence type="predicted"/>
<comment type="caution">
    <text evidence="2">The sequence shown here is derived from an EMBL/GenBank/DDBJ whole genome shotgun (WGS) entry which is preliminary data.</text>
</comment>
<evidence type="ECO:0000256" key="1">
    <source>
        <dbReference type="SAM" id="MobiDB-lite"/>
    </source>
</evidence>
<feature type="compositionally biased region" description="Basic and acidic residues" evidence="1">
    <location>
        <begin position="120"/>
        <end position="133"/>
    </location>
</feature>
<keyword evidence="3" id="KW-1185">Reference proteome</keyword>
<organism evidence="2 3">
    <name type="scientific">Pseudoneurospora amorphoporcata</name>
    <dbReference type="NCBI Taxonomy" id="241081"/>
    <lineage>
        <taxon>Eukaryota</taxon>
        <taxon>Fungi</taxon>
        <taxon>Dikarya</taxon>
        <taxon>Ascomycota</taxon>
        <taxon>Pezizomycotina</taxon>
        <taxon>Sordariomycetes</taxon>
        <taxon>Sordariomycetidae</taxon>
        <taxon>Sordariales</taxon>
        <taxon>Sordariaceae</taxon>
        <taxon>Pseudoneurospora</taxon>
    </lineage>
</organism>
<dbReference type="AlphaFoldDB" id="A0AAN6NS98"/>
<gene>
    <name evidence="2" type="ORF">QBC32DRAFT_263072</name>
</gene>
<feature type="compositionally biased region" description="Polar residues" evidence="1">
    <location>
        <begin position="160"/>
        <end position="177"/>
    </location>
</feature>
<dbReference type="Proteomes" id="UP001303222">
    <property type="component" value="Unassembled WGS sequence"/>
</dbReference>
<accession>A0AAN6NS98</accession>
<dbReference type="EMBL" id="MU859156">
    <property type="protein sequence ID" value="KAK3951129.1"/>
    <property type="molecule type" value="Genomic_DNA"/>
</dbReference>
<feature type="region of interest" description="Disordered" evidence="1">
    <location>
        <begin position="160"/>
        <end position="319"/>
    </location>
</feature>
<feature type="compositionally biased region" description="Polar residues" evidence="1">
    <location>
        <begin position="207"/>
        <end position="223"/>
    </location>
</feature>
<feature type="region of interest" description="Disordered" evidence="1">
    <location>
        <begin position="27"/>
        <end position="144"/>
    </location>
</feature>
<reference evidence="2" key="2">
    <citation type="submission" date="2023-06" db="EMBL/GenBank/DDBJ databases">
        <authorList>
            <consortium name="Lawrence Berkeley National Laboratory"/>
            <person name="Mondo S.J."/>
            <person name="Hensen N."/>
            <person name="Bonometti L."/>
            <person name="Westerberg I."/>
            <person name="Brannstrom I.O."/>
            <person name="Guillou S."/>
            <person name="Cros-Aarteil S."/>
            <person name="Calhoun S."/>
            <person name="Haridas S."/>
            <person name="Kuo A."/>
            <person name="Pangilinan J."/>
            <person name="Riley R."/>
            <person name="Labutti K."/>
            <person name="Andreopoulos B."/>
            <person name="Lipzen A."/>
            <person name="Chen C."/>
            <person name="Yanf M."/>
            <person name="Daum C."/>
            <person name="Ng V."/>
            <person name="Clum A."/>
            <person name="Steindorff A."/>
            <person name="Ohm R."/>
            <person name="Martin F."/>
            <person name="Silar P."/>
            <person name="Natvig D."/>
            <person name="Lalanne C."/>
            <person name="Gautier V."/>
            <person name="Ament-Velasquez S.L."/>
            <person name="Kruys A."/>
            <person name="Hutchinson M.I."/>
            <person name="Powell A.J."/>
            <person name="Barry K."/>
            <person name="Miller A.N."/>
            <person name="Grigoriev I.V."/>
            <person name="Debuchy R."/>
            <person name="Gladieux P."/>
            <person name="Thoren M.H."/>
            <person name="Johannesson H."/>
        </authorList>
    </citation>
    <scope>NUCLEOTIDE SEQUENCE</scope>
    <source>
        <strain evidence="2">CBS 626.80</strain>
    </source>
</reference>
<feature type="compositionally biased region" description="Basic and acidic residues" evidence="1">
    <location>
        <begin position="50"/>
        <end position="60"/>
    </location>
</feature>
<sequence>MTWLCLDSTDSFGISAGRQLQINELTRDTESNSPVPMARRYGYSGPTIPTRDRDWDEYRSSPDPYSRNTRTESLYSPSRPTVGYSQSPSSFYSPQPRRPAYGTYGRTSYIDSPTRLRAPRRIDDSDYDADHSDQWNGSAASRPARFGGYGFNATLGGSTQYGRSRFQNPPQSFTYDNSGARDSESEYSGDIPYQRRGRSPVRRGYSPSATRAQRSVGSSPRSTRSARVFRPPSPVRRSWRPSPPPRQQNNPFGRRRSVRDDDSYLSRSSGTWRGYSPSPPRRNTGRMQGFRRFTSYASDDIPVRSPRSPNPRAAGGWSGYFQPTGSSRYRGYW</sequence>
<evidence type="ECO:0000313" key="2">
    <source>
        <dbReference type="EMBL" id="KAK3951129.1"/>
    </source>
</evidence>